<dbReference type="SUPFAM" id="SSF100934">
    <property type="entry name" value="Heat shock protein 70kD (HSP70), C-terminal subdomain"/>
    <property type="match status" value="1"/>
</dbReference>
<dbReference type="PANTHER" id="PTHR45639">
    <property type="entry name" value="HSC70CB, ISOFORM G-RELATED"/>
    <property type="match status" value="1"/>
</dbReference>
<dbReference type="FunFam" id="3.90.640.10:FF:000004">
    <property type="entry name" value="Heat shock 70 kDa protein 4"/>
    <property type="match status" value="1"/>
</dbReference>
<dbReference type="Proteomes" id="UP000256970">
    <property type="component" value="Unassembled WGS sequence"/>
</dbReference>
<dbReference type="Pfam" id="PF00012">
    <property type="entry name" value="HSP70"/>
    <property type="match status" value="2"/>
</dbReference>
<dbReference type="GO" id="GO:0140662">
    <property type="term" value="F:ATP-dependent protein folding chaperone"/>
    <property type="evidence" value="ECO:0007669"/>
    <property type="project" value="InterPro"/>
</dbReference>
<comment type="subcellular location">
    <subcellularLocation>
        <location evidence="1">Endoplasmic reticulum lumen</location>
    </subcellularLocation>
</comment>
<protein>
    <submittedName>
        <fullName evidence="9">Uncharacterized protein</fullName>
    </submittedName>
</protein>
<evidence type="ECO:0000256" key="6">
    <source>
        <dbReference type="ARBA" id="ARBA00023186"/>
    </source>
</evidence>
<dbReference type="SUPFAM" id="SSF53067">
    <property type="entry name" value="Actin-like ATPase domain"/>
    <property type="match status" value="2"/>
</dbReference>
<keyword evidence="6" id="KW-0143">Chaperone</keyword>
<name>A0A383VT96_TETOB</name>
<feature type="compositionally biased region" description="Basic and acidic residues" evidence="8">
    <location>
        <begin position="630"/>
        <end position="672"/>
    </location>
</feature>
<keyword evidence="5" id="KW-0067">ATP-binding</keyword>
<dbReference type="Gene3D" id="3.90.640.10">
    <property type="entry name" value="Actin, Chain A, domain 4"/>
    <property type="match status" value="1"/>
</dbReference>
<dbReference type="Gene3D" id="2.60.34.10">
    <property type="entry name" value="Substrate Binding Domain Of DNAk, Chain A, domain 1"/>
    <property type="match status" value="1"/>
</dbReference>
<feature type="region of interest" description="Disordered" evidence="8">
    <location>
        <begin position="912"/>
        <end position="996"/>
    </location>
</feature>
<feature type="compositionally biased region" description="Low complexity" evidence="8">
    <location>
        <begin position="927"/>
        <end position="951"/>
    </location>
</feature>
<dbReference type="GO" id="GO:0005524">
    <property type="term" value="F:ATP binding"/>
    <property type="evidence" value="ECO:0007669"/>
    <property type="project" value="UniProtKB-KW"/>
</dbReference>
<keyword evidence="2" id="KW-0732">Signal</keyword>
<dbReference type="GO" id="GO:0005788">
    <property type="term" value="C:endoplasmic reticulum lumen"/>
    <property type="evidence" value="ECO:0007669"/>
    <property type="project" value="UniProtKB-SubCell"/>
</dbReference>
<dbReference type="InterPro" id="IPR018181">
    <property type="entry name" value="Heat_shock_70_CS"/>
</dbReference>
<dbReference type="Gene3D" id="3.30.30.30">
    <property type="match status" value="1"/>
</dbReference>
<evidence type="ECO:0000256" key="8">
    <source>
        <dbReference type="SAM" id="MobiDB-lite"/>
    </source>
</evidence>
<dbReference type="InterPro" id="IPR029047">
    <property type="entry name" value="HSP70_peptide-bd_sf"/>
</dbReference>
<reference evidence="9 10" key="1">
    <citation type="submission" date="2016-10" db="EMBL/GenBank/DDBJ databases">
        <authorList>
            <person name="Cai Z."/>
        </authorList>
    </citation>
    <scope>NUCLEOTIDE SEQUENCE [LARGE SCALE GENOMIC DNA]</scope>
</reference>
<evidence type="ECO:0000256" key="2">
    <source>
        <dbReference type="ARBA" id="ARBA00022729"/>
    </source>
</evidence>
<dbReference type="InterPro" id="IPR029048">
    <property type="entry name" value="HSP70_C_sf"/>
</dbReference>
<dbReference type="EMBL" id="FNXT01000857">
    <property type="protein sequence ID" value="SZX68401.1"/>
    <property type="molecule type" value="Genomic_DNA"/>
</dbReference>
<dbReference type="InterPro" id="IPR043129">
    <property type="entry name" value="ATPase_NBD"/>
</dbReference>
<dbReference type="Gene3D" id="1.20.1270.10">
    <property type="match status" value="1"/>
</dbReference>
<feature type="compositionally biased region" description="Gly residues" evidence="8">
    <location>
        <begin position="952"/>
        <end position="963"/>
    </location>
</feature>
<evidence type="ECO:0000313" key="10">
    <source>
        <dbReference type="Proteomes" id="UP000256970"/>
    </source>
</evidence>
<evidence type="ECO:0000256" key="4">
    <source>
        <dbReference type="ARBA" id="ARBA00022824"/>
    </source>
</evidence>
<comment type="similarity">
    <text evidence="7">Belongs to the heat shock protein 70 (TC 1.A.33) family. HSP110/SSE subfamily.</text>
</comment>
<dbReference type="GO" id="GO:0030968">
    <property type="term" value="P:endoplasmic reticulum unfolded protein response"/>
    <property type="evidence" value="ECO:0007669"/>
    <property type="project" value="TreeGrafter"/>
</dbReference>
<dbReference type="AlphaFoldDB" id="A0A383VT96"/>
<dbReference type="PANTHER" id="PTHR45639:SF3">
    <property type="entry name" value="HYPOXIA UP-REGULATED PROTEIN 1"/>
    <property type="match status" value="1"/>
</dbReference>
<keyword evidence="10" id="KW-1185">Reference proteome</keyword>
<feature type="compositionally biased region" description="Low complexity" evidence="8">
    <location>
        <begin position="673"/>
        <end position="685"/>
    </location>
</feature>
<dbReference type="PROSITE" id="PS01036">
    <property type="entry name" value="HSP70_3"/>
    <property type="match status" value="1"/>
</dbReference>
<keyword evidence="3" id="KW-0547">Nucleotide-binding</keyword>
<evidence type="ECO:0000256" key="1">
    <source>
        <dbReference type="ARBA" id="ARBA00004319"/>
    </source>
</evidence>
<proteinExistence type="inferred from homology"/>
<dbReference type="FunFam" id="1.20.1270.10:FF:000002">
    <property type="entry name" value="Heat shock 70 kDa protein 4"/>
    <property type="match status" value="1"/>
</dbReference>
<feature type="region of interest" description="Disordered" evidence="8">
    <location>
        <begin position="618"/>
        <end position="685"/>
    </location>
</feature>
<evidence type="ECO:0000256" key="3">
    <source>
        <dbReference type="ARBA" id="ARBA00022741"/>
    </source>
</evidence>
<dbReference type="InterPro" id="IPR013126">
    <property type="entry name" value="Hsp_70_fam"/>
</dbReference>
<keyword evidence="4" id="KW-0256">Endoplasmic reticulum</keyword>
<dbReference type="Gene3D" id="3.30.420.40">
    <property type="match status" value="4"/>
</dbReference>
<dbReference type="GO" id="GO:0034663">
    <property type="term" value="C:endoplasmic reticulum chaperone complex"/>
    <property type="evidence" value="ECO:0007669"/>
    <property type="project" value="TreeGrafter"/>
</dbReference>
<gene>
    <name evidence="9" type="ORF">BQ4739_LOCUS8756</name>
</gene>
<dbReference type="CDD" id="cd10230">
    <property type="entry name" value="ASKHA_NBD_HSP70_HYOU1"/>
    <property type="match status" value="1"/>
</dbReference>
<accession>A0A383VT96</accession>
<evidence type="ECO:0000256" key="7">
    <source>
        <dbReference type="ARBA" id="ARBA00061090"/>
    </source>
</evidence>
<sequence>MSRRKSPALVGIVEEERVLGEEASSLGIRYPNLIFSQLRNLLGRSAGDAEVQRLVQQNLLPYTVVDHPERGTAALQVNETTSYLVEELVAGIFQYAKQITDAQAGESVVDTVVVVPAWFGVAQRQAVIDAASLAGLNVLGLVNGHAAAALQFGIERDFAKKEQTVILYDIGSGSTEAALVKYSVYGKPGSSKGVTNQFEVLDVEWDHRRAVVLGQRSVMFCKPGSSKGVTKQFEVLNVEWDHRRAVVLGQRSVLFCRPGSSKGVTNQFEVLDVEWDHSLGSNSLDLLLAEHFAKEFMDKGGGDVRKSPKAMAKLRKQVRRTKEVLSANSAAPISVEELHEGKDFQSSIKREEFEAMAGDYWKRVAAPLTKLLARNKLAAKDVDAVELLGGGSRVPKLQAELSAALGGRHLDRHLDADEALVLGAGLFAANLSSSFRLRKFGMTDIAAFGVSFESHDLHLPAAAAAPAKDAAASSKASKKSKAKGKKGAAAVEEEAVEPLASSKSGHVLKNLLPAGKKLPIKRAIKYTNLTIDGFSFELRYNASTVHGLPPGVESPELAKYTVAGIQDAIKRYNQSGVTTLRFEADYSSLLHFSSAECVVELEVIEDKVIEVPVPANETERAAANATDDAAGDKDKDAASKDAGADSKGDKDAGKDETAKADDEQQAEKKEGDAAAGGDAANATEAAAPANKTVFIKKTIQVPRRKVFHVTLNVTGDGPRHAPLSGEPLKQAQAHLAAWVAAETVKAATAKAKNDLEAYIIATREKLETQEALQQVTTEEARVKFIEQLTEAEDWLYGDGEAEAADAFTTRLAGLKAVGEPIARRAAELELRPQVLSAVKEQSEAAEKLIASWADTKPWINENDTKAAADKLEEFTQWLQQQIEAQDKKEPTEEPAFIAMDVVTKWEGVQKALRKTDSKRKPKPPKPAANETASANETAAAEGAAEGTAEGAEGAGADAGGEAGAGAEESAGEQEGGDSSSSSTAAEDEELPAHEEL</sequence>
<evidence type="ECO:0000256" key="5">
    <source>
        <dbReference type="ARBA" id="ARBA00022840"/>
    </source>
</evidence>
<organism evidence="9 10">
    <name type="scientific">Tetradesmus obliquus</name>
    <name type="common">Green alga</name>
    <name type="synonym">Acutodesmus obliquus</name>
    <dbReference type="NCBI Taxonomy" id="3088"/>
    <lineage>
        <taxon>Eukaryota</taxon>
        <taxon>Viridiplantae</taxon>
        <taxon>Chlorophyta</taxon>
        <taxon>core chlorophytes</taxon>
        <taxon>Chlorophyceae</taxon>
        <taxon>CS clade</taxon>
        <taxon>Sphaeropleales</taxon>
        <taxon>Scenedesmaceae</taxon>
        <taxon>Tetradesmus</taxon>
    </lineage>
</organism>
<dbReference type="STRING" id="3088.A0A383VT96"/>
<evidence type="ECO:0000313" key="9">
    <source>
        <dbReference type="EMBL" id="SZX68401.1"/>
    </source>
</evidence>